<keyword evidence="1" id="KW-1133">Transmembrane helix</keyword>
<reference evidence="5" key="1">
    <citation type="submission" date="2017-10" db="EMBL/GenBank/DDBJ databases">
        <title>Phenotypic and genomic properties of facultatively anaerobic sulfur-reducing natronoarchaea from hypersaline soda lakes.</title>
        <authorList>
            <person name="Sorokin D.Y."/>
            <person name="Kublanov I.V."/>
            <person name="Roman P."/>
            <person name="Sinninghe Damste J.S."/>
            <person name="Golyshin P.N."/>
            <person name="Rojo D."/>
            <person name="Ciordia S."/>
            <person name="Mena Md.C."/>
            <person name="Ferrer M."/>
            <person name="Messina E."/>
            <person name="Smedile F."/>
            <person name="La Spada G."/>
            <person name="La Cono V."/>
            <person name="Yakimov M.M."/>
        </authorList>
    </citation>
    <scope>NUCLEOTIDE SEQUENCE [LARGE SCALE GENOMIC DNA]</scope>
    <source>
        <strain evidence="5">AArc1</strain>
    </source>
</reference>
<evidence type="ECO:0000313" key="3">
    <source>
        <dbReference type="EMBL" id="AXR80839.1"/>
    </source>
</evidence>
<dbReference type="RefSeq" id="WP_117365041.1">
    <property type="nucleotide sequence ID" value="NZ_CP024047.1"/>
</dbReference>
<keyword evidence="1" id="KW-0472">Membrane</keyword>
<name>A0A346PMU4_9EURY</name>
<accession>A0A346PMU4</accession>
<dbReference type="KEGG" id="nan:AArc1_2729"/>
<reference evidence="3" key="3">
    <citation type="journal article" date="2019" name="Int. J. Syst. Evol. Microbiol.">
        <title>Natronolimnobius sulfurireducens sp. nov. and Halalkaliarchaeum desulfuricum gen. nov., sp. nov., the first sulfur-respiring alkaliphilic haloarchaea from hypersaline alkaline lakes.</title>
        <authorList>
            <person name="Sorokin D.Y."/>
            <person name="Yakimov M."/>
            <person name="Messina E."/>
            <person name="Merkel A.Y."/>
            <person name="Bale N.J."/>
            <person name="Sinninghe Damste J.S."/>
        </authorList>
    </citation>
    <scope>NUCLEOTIDE SEQUENCE</scope>
    <source>
        <strain evidence="3">AArc-Mg</strain>
        <strain evidence="2">AArc1</strain>
    </source>
</reference>
<dbReference type="EMBL" id="CP027033">
    <property type="protein sequence ID" value="AXR80839.1"/>
    <property type="molecule type" value="Genomic_DNA"/>
</dbReference>
<dbReference type="EMBL" id="CP024047">
    <property type="protein sequence ID" value="AXR79041.1"/>
    <property type="molecule type" value="Genomic_DNA"/>
</dbReference>
<gene>
    <name evidence="2" type="ORF">AArc1_2729</name>
    <name evidence="3" type="ORF">AArcMg_0818</name>
</gene>
<evidence type="ECO:0000313" key="4">
    <source>
        <dbReference type="Proteomes" id="UP000258613"/>
    </source>
</evidence>
<dbReference type="KEGG" id="nag:AArcMg_0818"/>
<proteinExistence type="predicted"/>
<dbReference type="GeneID" id="37641310"/>
<dbReference type="AlphaFoldDB" id="A0A346PMU4"/>
<feature type="transmembrane region" description="Helical" evidence="1">
    <location>
        <begin position="37"/>
        <end position="58"/>
    </location>
</feature>
<dbReference type="Proteomes" id="UP000258613">
    <property type="component" value="Chromosome"/>
</dbReference>
<sequence length="69" mass="6872">MLERPDAVLAAIPVLAVSGIALRTVIAATGVATGLLAAPLATLGWVAALAVIGWELLVNPASTRAGERA</sequence>
<evidence type="ECO:0000256" key="1">
    <source>
        <dbReference type="SAM" id="Phobius"/>
    </source>
</evidence>
<keyword evidence="1" id="KW-0812">Transmembrane</keyword>
<reference evidence="4" key="2">
    <citation type="submission" date="2018-02" db="EMBL/GenBank/DDBJ databases">
        <title>Phenotypic and genomic properties of facultatively anaerobic sulfur-reducing natronoarchaea from hypersaline soda lakes.</title>
        <authorList>
            <person name="Sorokin D.Y."/>
            <person name="Kublanov I.V."/>
            <person name="Roman P."/>
            <person name="Sinninghe Damste J.S."/>
            <person name="Golyshin P.N."/>
            <person name="Rojo D."/>
            <person name="Ciordia S."/>
            <person name="Mena M.D.C."/>
            <person name="Ferrer M."/>
            <person name="Messina E."/>
            <person name="Smedile F."/>
            <person name="La Spada G."/>
            <person name="La Cono V."/>
            <person name="Yakimov M.M."/>
        </authorList>
    </citation>
    <scope>NUCLEOTIDE SEQUENCE [LARGE SCALE GENOMIC DNA]</scope>
    <source>
        <strain evidence="4">AArc-Mg</strain>
    </source>
</reference>
<organism evidence="3 4">
    <name type="scientific">Natrarchaeobaculum sulfurireducens</name>
    <dbReference type="NCBI Taxonomy" id="2044521"/>
    <lineage>
        <taxon>Archaea</taxon>
        <taxon>Methanobacteriati</taxon>
        <taxon>Methanobacteriota</taxon>
        <taxon>Stenosarchaea group</taxon>
        <taxon>Halobacteria</taxon>
        <taxon>Halobacteriales</taxon>
        <taxon>Natrialbaceae</taxon>
        <taxon>Natrarchaeobaculum</taxon>
    </lineage>
</organism>
<keyword evidence="4" id="KW-1185">Reference proteome</keyword>
<protein>
    <submittedName>
        <fullName evidence="3">Uncharacterized protein</fullName>
    </submittedName>
</protein>
<evidence type="ECO:0000313" key="2">
    <source>
        <dbReference type="EMBL" id="AXR79041.1"/>
    </source>
</evidence>
<accession>A0A346PHP6</accession>
<evidence type="ECO:0000313" key="5">
    <source>
        <dbReference type="Proteomes" id="UP000258707"/>
    </source>
</evidence>
<dbReference type="Proteomes" id="UP000258707">
    <property type="component" value="Chromosome"/>
</dbReference>